<feature type="transmembrane region" description="Helical" evidence="1">
    <location>
        <begin position="308"/>
        <end position="325"/>
    </location>
</feature>
<feature type="transmembrane region" description="Helical" evidence="1">
    <location>
        <begin position="32"/>
        <end position="53"/>
    </location>
</feature>
<keyword evidence="1" id="KW-0812">Transmembrane</keyword>
<organism evidence="2 3">
    <name type="scientific">Pseudoxanthomonas taiwanensis J19</name>
    <dbReference type="NCBI Taxonomy" id="935569"/>
    <lineage>
        <taxon>Bacteria</taxon>
        <taxon>Pseudomonadati</taxon>
        <taxon>Pseudomonadota</taxon>
        <taxon>Gammaproteobacteria</taxon>
        <taxon>Lysobacterales</taxon>
        <taxon>Lysobacteraceae</taxon>
        <taxon>Pseudoxanthomonas</taxon>
    </lineage>
</organism>
<name>A0A562CZT1_9GAMM</name>
<gene>
    <name evidence="2" type="ORF">L613_008700000030</name>
</gene>
<evidence type="ECO:0000313" key="2">
    <source>
        <dbReference type="EMBL" id="TWH02976.1"/>
    </source>
</evidence>
<feature type="transmembrane region" description="Helical" evidence="1">
    <location>
        <begin position="192"/>
        <end position="217"/>
    </location>
</feature>
<evidence type="ECO:0000256" key="1">
    <source>
        <dbReference type="SAM" id="Phobius"/>
    </source>
</evidence>
<keyword evidence="1" id="KW-0472">Membrane</keyword>
<accession>A0A562CZT1</accession>
<dbReference type="EMBL" id="VLJS01000121">
    <property type="protein sequence ID" value="TWH02976.1"/>
    <property type="molecule type" value="Genomic_DNA"/>
</dbReference>
<sequence length="334" mass="35600">MNALAANTAGNRWTRTFAWLLRREFWENRGGFLWAPVITGGIAVAMATLLALAGAVQARRQLGGGEAESIDDLGAYLRIVGAAGDGLLMAGCSMLSAVLAFVVFFYALGSLYDDRRDRSVLFWKSLPVSDAQTVLSKAAWALLLAPLLSVLVGLAVGIALWLVAAVAMLVGGLPHPGALFTHSHPFSVAGRLLATVPLGLLWSLPTVGWLMFCSALVRSKPFLWAALVPVLGCVMLSVFGAVPGLDLPYGKIWYVAVYRGLMSVMPGSWSVHGMGSRLQSGEIHDPSQLVSAILDQTSNWQLYASWDLWIGAAVGAALVAAAIPLRRWRDEASA</sequence>
<proteinExistence type="predicted"/>
<dbReference type="OrthoDB" id="118685at2"/>
<dbReference type="RefSeq" id="WP_125108673.1">
    <property type="nucleotide sequence ID" value="NZ_VLJS01000121.1"/>
</dbReference>
<dbReference type="Proteomes" id="UP000321583">
    <property type="component" value="Unassembled WGS sequence"/>
</dbReference>
<evidence type="ECO:0000313" key="3">
    <source>
        <dbReference type="Proteomes" id="UP000321583"/>
    </source>
</evidence>
<comment type="caution">
    <text evidence="2">The sequence shown here is derived from an EMBL/GenBank/DDBJ whole genome shotgun (WGS) entry which is preliminary data.</text>
</comment>
<protein>
    <submittedName>
        <fullName evidence="2">ABC-2 type transport system permease protein</fullName>
    </submittedName>
</protein>
<keyword evidence="3" id="KW-1185">Reference proteome</keyword>
<dbReference type="AlphaFoldDB" id="A0A562CZT1"/>
<keyword evidence="1" id="KW-1133">Transmembrane helix</keyword>
<feature type="transmembrane region" description="Helical" evidence="1">
    <location>
        <begin position="87"/>
        <end position="108"/>
    </location>
</feature>
<feature type="transmembrane region" description="Helical" evidence="1">
    <location>
        <begin position="223"/>
        <end position="245"/>
    </location>
</feature>
<reference evidence="2 3" key="1">
    <citation type="submission" date="2019-07" db="EMBL/GenBank/DDBJ databases">
        <title>Genome sequencing of lignin-degrading bacterial isolates.</title>
        <authorList>
            <person name="Gladden J."/>
        </authorList>
    </citation>
    <scope>NUCLEOTIDE SEQUENCE [LARGE SCALE GENOMIC DNA]</scope>
    <source>
        <strain evidence="2 3">J19</strain>
    </source>
</reference>
<feature type="transmembrane region" description="Helical" evidence="1">
    <location>
        <begin position="138"/>
        <end position="171"/>
    </location>
</feature>